<dbReference type="OrthoDB" id="5720311at2"/>
<dbReference type="GO" id="GO:0008410">
    <property type="term" value="F:CoA-transferase activity"/>
    <property type="evidence" value="ECO:0007669"/>
    <property type="project" value="TreeGrafter"/>
</dbReference>
<reference evidence="2 3" key="1">
    <citation type="submission" date="2017-09" db="EMBL/GenBank/DDBJ databases">
        <title>The Catabolism of 3,6-Dichlorosalicylic acid is Initiated by the Cytochrome P450 Monooxygenase DsmABC in Rhizorhabdus dicambivorans Ndbn-20.</title>
        <authorList>
            <person name="Na L."/>
        </authorList>
    </citation>
    <scope>NUCLEOTIDE SEQUENCE [LARGE SCALE GENOMIC DNA]</scope>
    <source>
        <strain evidence="2 3">Ndbn-20m</strain>
    </source>
</reference>
<dbReference type="KEGG" id="rdi:CMV14_07530"/>
<sequence>MNAPLAGIRVLDIATFLAAPFCGTVLADFGAEVFKIEQPEGGDSLRRFGSRSDAGDTFMWMSEARNKKSATLDLRTPEGAELFRKLVAQSDVVLENFRPGTLEKWGLGYAALAEINPRLVMLRVSAYGQTGPYKARPGFARIAHAFSGLSYLAGEPGRVPVVPGSTSLADYMSGLFGAIGVLIALRHAEKTGQGQEVDVGLYESMFRVLDELAPAFAGRGVQRERMGADVINIVPHSHYPTADGHHVALACSNDRMWERLTAAMGKPELAKDPRYATIPARAAHRDEINALVGGWTASLPVQELIARCDADQVPVSKLMSIADIFDDPQYAARDNLLTIDDPRAGPLTLPGPVPRLSRTPPELRHAGPALGDANEELFRTILGVSEEDYQDLRARRII</sequence>
<organism evidence="2 3">
    <name type="scientific">Rhizorhabdus dicambivorans</name>
    <dbReference type="NCBI Taxonomy" id="1850238"/>
    <lineage>
        <taxon>Bacteria</taxon>
        <taxon>Pseudomonadati</taxon>
        <taxon>Pseudomonadota</taxon>
        <taxon>Alphaproteobacteria</taxon>
        <taxon>Sphingomonadales</taxon>
        <taxon>Sphingomonadaceae</taxon>
        <taxon>Rhizorhabdus</taxon>
    </lineage>
</organism>
<dbReference type="InterPro" id="IPR023606">
    <property type="entry name" value="CoA-Trfase_III_dom_1_sf"/>
</dbReference>
<dbReference type="SUPFAM" id="SSF89796">
    <property type="entry name" value="CoA-transferase family III (CaiB/BaiF)"/>
    <property type="match status" value="1"/>
</dbReference>
<evidence type="ECO:0000313" key="2">
    <source>
        <dbReference type="EMBL" id="PCE40555.1"/>
    </source>
</evidence>
<comment type="caution">
    <text evidence="2">The sequence shown here is derived from an EMBL/GenBank/DDBJ whole genome shotgun (WGS) entry which is preliminary data.</text>
</comment>
<dbReference type="PANTHER" id="PTHR48207">
    <property type="entry name" value="SUCCINATE--HYDROXYMETHYLGLUTARATE COA-TRANSFERASE"/>
    <property type="match status" value="1"/>
</dbReference>
<dbReference type="InterPro" id="IPR003673">
    <property type="entry name" value="CoA-Trfase_fam_III"/>
</dbReference>
<keyword evidence="3" id="KW-1185">Reference proteome</keyword>
<name>A0A2A4FP69_9SPHN</name>
<gene>
    <name evidence="2" type="ORF">COO09_19720</name>
</gene>
<dbReference type="RefSeq" id="WP_066967486.1">
    <property type="nucleotide sequence ID" value="NZ_CP023449.1"/>
</dbReference>
<dbReference type="Gene3D" id="3.40.50.10540">
    <property type="entry name" value="Crotonobetainyl-coa:carnitine coa-transferase, domain 1"/>
    <property type="match status" value="1"/>
</dbReference>
<dbReference type="InterPro" id="IPR044855">
    <property type="entry name" value="CoA-Trfase_III_dom3_sf"/>
</dbReference>
<keyword evidence="1 2" id="KW-0808">Transferase</keyword>
<evidence type="ECO:0000256" key="1">
    <source>
        <dbReference type="ARBA" id="ARBA00022679"/>
    </source>
</evidence>
<dbReference type="AlphaFoldDB" id="A0A2A4FP69"/>
<evidence type="ECO:0000313" key="3">
    <source>
        <dbReference type="Proteomes" id="UP000218934"/>
    </source>
</evidence>
<proteinExistence type="predicted"/>
<dbReference type="InterPro" id="IPR050483">
    <property type="entry name" value="CoA-transferase_III_domain"/>
</dbReference>
<accession>A0A2A4FP69</accession>
<dbReference type="EMBL" id="NWUF01000026">
    <property type="protein sequence ID" value="PCE40555.1"/>
    <property type="molecule type" value="Genomic_DNA"/>
</dbReference>
<protein>
    <submittedName>
        <fullName evidence="2">CoA transferase</fullName>
    </submittedName>
</protein>
<dbReference type="Gene3D" id="3.30.1540.10">
    <property type="entry name" value="formyl-coa transferase, domain 3"/>
    <property type="match status" value="1"/>
</dbReference>
<dbReference type="PANTHER" id="PTHR48207:SF3">
    <property type="entry name" value="SUCCINATE--HYDROXYMETHYLGLUTARATE COA-TRANSFERASE"/>
    <property type="match status" value="1"/>
</dbReference>
<dbReference type="Pfam" id="PF02515">
    <property type="entry name" value="CoA_transf_3"/>
    <property type="match status" value="1"/>
</dbReference>
<dbReference type="Proteomes" id="UP000218934">
    <property type="component" value="Unassembled WGS sequence"/>
</dbReference>